<feature type="domain" description="DUF4081" evidence="2">
    <location>
        <begin position="49"/>
        <end position="138"/>
    </location>
</feature>
<proteinExistence type="predicted"/>
<protein>
    <submittedName>
        <fullName evidence="3">N-acetyltransferase GCN5</fullName>
    </submittedName>
</protein>
<dbReference type="STRING" id="1210046.B277_12221"/>
<dbReference type="Pfam" id="PF13312">
    <property type="entry name" value="DUF4081"/>
    <property type="match status" value="1"/>
</dbReference>
<evidence type="ECO:0000313" key="3">
    <source>
        <dbReference type="EMBL" id="EKA60567.1"/>
    </source>
</evidence>
<keyword evidence="3" id="KW-0808">Transferase</keyword>
<accession>K1E574</accession>
<dbReference type="eggNOG" id="COG3393">
    <property type="taxonomic scope" value="Bacteria"/>
</dbReference>
<feature type="region of interest" description="Disordered" evidence="1">
    <location>
        <begin position="128"/>
        <end position="173"/>
    </location>
</feature>
<sequence>MLRTRQPTRLLGPDDVDAALDLCARDPAAHVFVASRILDGGLGSGAAGAFGWFEDGQLASLVWTVANVVPVGTTPASWGPLAAQVRKVRRRSASFLGPRDEVRGLWDAVGHDFPPPRAVRGEQPLLATATPPVSAGDPARPPGPARAGARGRPRASRRRAHVHPGDRLPALHRQPCLLPRLDLAADPRRTHLRGRRGRTGPLQGRRRLRRSRGLPDPGGLAHARAARSGSGRADDGGSARAVDARPRAARDALRQRLQRARPRDLPPHRDGAGRHLRDDPALGPHDGSVGSQRQRDAVRCTGDARVKVVLPATVVAMATTVSSSR</sequence>
<comment type="caution">
    <text evidence="3">The sequence shown here is derived from an EMBL/GenBank/DDBJ whole genome shotgun (WGS) entry which is preliminary data.</text>
</comment>
<dbReference type="AlphaFoldDB" id="K1E574"/>
<dbReference type="EMBL" id="ALWX01000053">
    <property type="protein sequence ID" value="EKA60567.1"/>
    <property type="molecule type" value="Genomic_DNA"/>
</dbReference>
<feature type="compositionally biased region" description="Basic residues" evidence="1">
    <location>
        <begin position="190"/>
        <end position="212"/>
    </location>
</feature>
<evidence type="ECO:0000313" key="4">
    <source>
        <dbReference type="Proteomes" id="UP000004474"/>
    </source>
</evidence>
<feature type="region of interest" description="Disordered" evidence="1">
    <location>
        <begin position="187"/>
        <end position="298"/>
    </location>
</feature>
<dbReference type="InterPro" id="IPR025289">
    <property type="entry name" value="DUF4081"/>
</dbReference>
<gene>
    <name evidence="3" type="ORF">B277_12221</name>
</gene>
<feature type="compositionally biased region" description="Basic residues" evidence="1">
    <location>
        <begin position="149"/>
        <end position="162"/>
    </location>
</feature>
<feature type="compositionally biased region" description="Low complexity" evidence="1">
    <location>
        <begin position="214"/>
        <end position="231"/>
    </location>
</feature>
<dbReference type="GO" id="GO:0016740">
    <property type="term" value="F:transferase activity"/>
    <property type="evidence" value="ECO:0007669"/>
    <property type="project" value="UniProtKB-KW"/>
</dbReference>
<feature type="compositionally biased region" description="Basic and acidic residues" evidence="1">
    <location>
        <begin position="261"/>
        <end position="280"/>
    </location>
</feature>
<feature type="compositionally biased region" description="Basic and acidic residues" evidence="1">
    <location>
        <begin position="232"/>
        <end position="254"/>
    </location>
</feature>
<name>K1E574_9MICO</name>
<reference evidence="3 4" key="1">
    <citation type="journal article" date="2012" name="J. Bacteriol.">
        <title>Genome Sequence of Janibacter hoylei MTCC8307, Isolated from the Stratospheric Air.</title>
        <authorList>
            <person name="Pawar S.P."/>
            <person name="Dhotre D.P."/>
            <person name="Shetty S.A."/>
            <person name="Chowdhury S.P."/>
            <person name="Chaudhari B.L."/>
            <person name="Shouche Y.S."/>
        </authorList>
    </citation>
    <scope>NUCLEOTIDE SEQUENCE [LARGE SCALE GENOMIC DNA]</scope>
    <source>
        <strain evidence="3 4">PVAS-1</strain>
    </source>
</reference>
<evidence type="ECO:0000256" key="1">
    <source>
        <dbReference type="SAM" id="MobiDB-lite"/>
    </source>
</evidence>
<evidence type="ECO:0000259" key="2">
    <source>
        <dbReference type="Pfam" id="PF13312"/>
    </source>
</evidence>
<dbReference type="Proteomes" id="UP000004474">
    <property type="component" value="Unassembled WGS sequence"/>
</dbReference>
<organism evidence="3 4">
    <name type="scientific">Janibacter hoylei PVAS-1</name>
    <dbReference type="NCBI Taxonomy" id="1210046"/>
    <lineage>
        <taxon>Bacteria</taxon>
        <taxon>Bacillati</taxon>
        <taxon>Actinomycetota</taxon>
        <taxon>Actinomycetes</taxon>
        <taxon>Micrococcales</taxon>
        <taxon>Intrasporangiaceae</taxon>
        <taxon>Janibacter</taxon>
    </lineage>
</organism>